<proteinExistence type="predicted"/>
<keyword evidence="1 2" id="KW-0238">DNA-binding</keyword>
<dbReference type="Gene3D" id="1.10.357.10">
    <property type="entry name" value="Tetracycline Repressor, domain 2"/>
    <property type="match status" value="1"/>
</dbReference>
<feature type="DNA-binding region" description="H-T-H motif" evidence="2">
    <location>
        <begin position="17"/>
        <end position="36"/>
    </location>
</feature>
<evidence type="ECO:0000256" key="1">
    <source>
        <dbReference type="ARBA" id="ARBA00023125"/>
    </source>
</evidence>
<protein>
    <submittedName>
        <fullName evidence="4">TetR/AcrR family transcriptional regulator</fullName>
    </submittedName>
</protein>
<dbReference type="OrthoDB" id="277085at2"/>
<feature type="domain" description="HTH tetR-type" evidence="3">
    <location>
        <begin position="1"/>
        <end position="54"/>
    </location>
</feature>
<evidence type="ECO:0000313" key="5">
    <source>
        <dbReference type="Proteomes" id="UP000267798"/>
    </source>
</evidence>
<dbReference type="GO" id="GO:0003700">
    <property type="term" value="F:DNA-binding transcription factor activity"/>
    <property type="evidence" value="ECO:0007669"/>
    <property type="project" value="TreeGrafter"/>
</dbReference>
<reference evidence="4 5" key="1">
    <citation type="submission" date="2018-09" db="EMBL/GenBank/DDBJ databases">
        <title>Paenibacillus aracenensis nov. sp. isolated from a cave in southern Spain.</title>
        <authorList>
            <person name="Jurado V."/>
            <person name="Gutierrez-Patricio S."/>
            <person name="Gonzalez-Pimentel J.L."/>
            <person name="Miller A.Z."/>
            <person name="Laiz L."/>
            <person name="Saiz-Jimenez C."/>
        </authorList>
    </citation>
    <scope>NUCLEOTIDE SEQUENCE [LARGE SCALE GENOMIC DNA]</scope>
    <source>
        <strain evidence="4 5">JCM 19203</strain>
    </source>
</reference>
<organism evidence="4 5">
    <name type="scientific">Paenibacillus pinisoli</name>
    <dbReference type="NCBI Taxonomy" id="1276110"/>
    <lineage>
        <taxon>Bacteria</taxon>
        <taxon>Bacillati</taxon>
        <taxon>Bacillota</taxon>
        <taxon>Bacilli</taxon>
        <taxon>Bacillales</taxon>
        <taxon>Paenibacillaceae</taxon>
        <taxon>Paenibacillus</taxon>
    </lineage>
</organism>
<gene>
    <name evidence="4" type="ORF">D3P09_18715</name>
</gene>
<dbReference type="Proteomes" id="UP000267798">
    <property type="component" value="Unassembled WGS sequence"/>
</dbReference>
<dbReference type="PROSITE" id="PS50977">
    <property type="entry name" value="HTH_TETR_2"/>
    <property type="match status" value="1"/>
</dbReference>
<dbReference type="SUPFAM" id="SSF46689">
    <property type="entry name" value="Homeodomain-like"/>
    <property type="match status" value="1"/>
</dbReference>
<dbReference type="InterPro" id="IPR001647">
    <property type="entry name" value="HTH_TetR"/>
</dbReference>
<dbReference type="InterPro" id="IPR039536">
    <property type="entry name" value="TetR_C_Proteobacteria"/>
</dbReference>
<evidence type="ECO:0000259" key="3">
    <source>
        <dbReference type="PROSITE" id="PS50977"/>
    </source>
</evidence>
<evidence type="ECO:0000313" key="4">
    <source>
        <dbReference type="EMBL" id="RJX38537.1"/>
    </source>
</evidence>
<dbReference type="GO" id="GO:0000976">
    <property type="term" value="F:transcription cis-regulatory region binding"/>
    <property type="evidence" value="ECO:0007669"/>
    <property type="project" value="TreeGrafter"/>
</dbReference>
<accession>A0A3A6PD12</accession>
<name>A0A3A6PD12_9BACL</name>
<comment type="caution">
    <text evidence="4">The sequence shown here is derived from an EMBL/GenBank/DDBJ whole genome shotgun (WGS) entry which is preliminary data.</text>
</comment>
<dbReference type="PANTHER" id="PTHR30055:SF226">
    <property type="entry name" value="HTH-TYPE TRANSCRIPTIONAL REGULATOR PKSA"/>
    <property type="match status" value="1"/>
</dbReference>
<dbReference type="PANTHER" id="PTHR30055">
    <property type="entry name" value="HTH-TYPE TRANSCRIPTIONAL REGULATOR RUTR"/>
    <property type="match status" value="1"/>
</dbReference>
<dbReference type="InterPro" id="IPR009057">
    <property type="entry name" value="Homeodomain-like_sf"/>
</dbReference>
<sequence>MRAIIDLVAEQGYNGVSTKEIAAYAGVNEVTLFRHFGSKLNLLEKAFHRNHYAEEMEKLFQQKLTYSLHDDLLAISRRYHELMNRNRKIMQIAFKEKPIIKQFEDSTHRHPQKLQELLIEYFNEMKRRGKLSECNSELQAKAFMWMNHGAFMSLLQGEDSSLGLSSVDEFIDESVNTFTRALTP</sequence>
<evidence type="ECO:0000256" key="2">
    <source>
        <dbReference type="PROSITE-ProRule" id="PRU00335"/>
    </source>
</evidence>
<dbReference type="EMBL" id="QXQB01000004">
    <property type="protein sequence ID" value="RJX38537.1"/>
    <property type="molecule type" value="Genomic_DNA"/>
</dbReference>
<dbReference type="AlphaFoldDB" id="A0A3A6PD12"/>
<keyword evidence="5" id="KW-1185">Reference proteome</keyword>
<dbReference type="Pfam" id="PF00440">
    <property type="entry name" value="TetR_N"/>
    <property type="match status" value="1"/>
</dbReference>
<dbReference type="Pfam" id="PF14246">
    <property type="entry name" value="TetR_C_7"/>
    <property type="match status" value="1"/>
</dbReference>
<dbReference type="InterPro" id="IPR050109">
    <property type="entry name" value="HTH-type_TetR-like_transc_reg"/>
</dbReference>